<proteinExistence type="predicted"/>
<evidence type="ECO:0000259" key="4">
    <source>
        <dbReference type="Pfam" id="PF25023"/>
    </source>
</evidence>
<evidence type="ECO:0000256" key="2">
    <source>
        <dbReference type="SAM" id="MobiDB-lite"/>
    </source>
</evidence>
<feature type="domain" description="Teneurin-like YD-shell" evidence="4">
    <location>
        <begin position="1028"/>
        <end position="1331"/>
    </location>
</feature>
<gene>
    <name evidence="5" type="ORF">PS938_03418</name>
</gene>
<evidence type="ECO:0000256" key="3">
    <source>
        <dbReference type="SAM" id="Phobius"/>
    </source>
</evidence>
<dbReference type="InterPro" id="IPR006530">
    <property type="entry name" value="YD"/>
</dbReference>
<dbReference type="Pfam" id="PF05593">
    <property type="entry name" value="RHS_repeat"/>
    <property type="match status" value="1"/>
</dbReference>
<dbReference type="InterPro" id="IPR050708">
    <property type="entry name" value="T6SS_VgrG/RHS"/>
</dbReference>
<dbReference type="PANTHER" id="PTHR32305">
    <property type="match status" value="1"/>
</dbReference>
<dbReference type="Gene3D" id="2.180.10.10">
    <property type="entry name" value="RHS repeat-associated core"/>
    <property type="match status" value="2"/>
</dbReference>
<dbReference type="InterPro" id="IPR022385">
    <property type="entry name" value="Rhs_assc_core"/>
</dbReference>
<dbReference type="EMBL" id="CABVJE010000014">
    <property type="protein sequence ID" value="VVQ09413.1"/>
    <property type="molecule type" value="Genomic_DNA"/>
</dbReference>
<feature type="region of interest" description="Disordered" evidence="2">
    <location>
        <begin position="934"/>
        <end position="954"/>
    </location>
</feature>
<dbReference type="PANTHER" id="PTHR32305:SF15">
    <property type="entry name" value="PROTEIN RHSA-RELATED"/>
    <property type="match status" value="1"/>
</dbReference>
<feature type="transmembrane region" description="Helical" evidence="3">
    <location>
        <begin position="1422"/>
        <end position="1442"/>
    </location>
</feature>
<evidence type="ECO:0000313" key="6">
    <source>
        <dbReference type="Proteomes" id="UP000327191"/>
    </source>
</evidence>
<feature type="transmembrane region" description="Helical" evidence="3">
    <location>
        <begin position="1361"/>
        <end position="1382"/>
    </location>
</feature>
<organism evidence="5 6">
    <name type="scientific">Pseudomonas fluorescens</name>
    <dbReference type="NCBI Taxonomy" id="294"/>
    <lineage>
        <taxon>Bacteria</taxon>
        <taxon>Pseudomonadati</taxon>
        <taxon>Pseudomonadota</taxon>
        <taxon>Gammaproteobacteria</taxon>
        <taxon>Pseudomonadales</taxon>
        <taxon>Pseudomonadaceae</taxon>
        <taxon>Pseudomonas</taxon>
    </lineage>
</organism>
<dbReference type="OrthoDB" id="5862074at2"/>
<dbReference type="InterPro" id="IPR031325">
    <property type="entry name" value="RHS_repeat"/>
</dbReference>
<keyword evidence="3" id="KW-0812">Transmembrane</keyword>
<protein>
    <recommendedName>
        <fullName evidence="4">Teneurin-like YD-shell domain-containing protein</fullName>
    </recommendedName>
</protein>
<feature type="transmembrane region" description="Helical" evidence="3">
    <location>
        <begin position="1389"/>
        <end position="1410"/>
    </location>
</feature>
<dbReference type="NCBIfam" id="TIGR01643">
    <property type="entry name" value="YD_repeat_2x"/>
    <property type="match status" value="3"/>
</dbReference>
<keyword evidence="3" id="KW-1133">Transmembrane helix</keyword>
<dbReference type="InterPro" id="IPR056823">
    <property type="entry name" value="TEN-like_YD-shell"/>
</dbReference>
<accession>A0A5E7UE68</accession>
<dbReference type="Pfam" id="PF25023">
    <property type="entry name" value="TEN_YD-shell"/>
    <property type="match status" value="1"/>
</dbReference>
<dbReference type="Proteomes" id="UP000327191">
    <property type="component" value="Unassembled WGS sequence"/>
</dbReference>
<dbReference type="NCBIfam" id="TIGR03696">
    <property type="entry name" value="Rhs_assc_core"/>
    <property type="match status" value="1"/>
</dbReference>
<feature type="region of interest" description="Disordered" evidence="2">
    <location>
        <begin position="1477"/>
        <end position="1498"/>
    </location>
</feature>
<keyword evidence="3" id="KW-0472">Membrane</keyword>
<sequence length="1627" mass="177410">MHINQDDGMSEKTNTPIFSNAFNFSEFLSGGVDPRTGLYTFNLSLGNINSLALNGPSPEIRLQFSPLNTIDSGLGAGWSLPLSYYDRVNNTLSLSGGDSYKAVPVVDGLKFTEPHVEDFNVTRSVAGQYSLRHKSGLREELEDFDQTGFAVPKRIVAANGGEIYLDYAAHQGRPVLVALRSNEQALLSLTYSDAKVVLTRYPGTECEAQFTLILSNGEVSEIRLPTAERWSFAYEQKQGFLCLTEVNSALGARELIGYAEDGHAFPPGAPVETLPYVISHTVFPKVKQPAIVTEYEFSTHNFLGFDDGLVWSQEQDSLSAAAEDYCYTSTERRMQGTTLRSTTVRTYNKYHLLLSQVTRRGQATTSSTTQYHLLPGKSITEQPAQFRLPLSRTDLYRNEGTGKQREEVTRTEFDRFGNLLKQVDPSGVTTVSEFYAASGAEGCPADPLGFVRFEKQRTVHPAEGPKGLAPAPVTITRYRYQLLKGPAGSSPQHVVPVAEAFCEQTADVETLHLQTDLAYFALSDEPHRRGLLKKQTRTQQGHATHCEFSYTVQGANLLVQTVLTGFDGTRTTDSRTYSALSGVLVSGKNQEGLATDFVYDTMGRPLAETVAEGTKYQARRHSLCTAATKSSPASLLNTDASGVQQRVTYDGVGRVVTIEEQDSDSSADGPLRVVFTAQYDGIGELVAEVRTDWLAGVALPLKQSFVFDDWGQIQTTLSQDGLKHHDNHDPVTRQLSRWTEGAGKTVTQFNDFEKPVSVEVFDRTGQSLGKTMHVYDGLGRAVSRTDPEGNTTTYTYDVFGRLLCSVLPDGTTVETRYASHSHLSLPVEIKVGTQSIGKQTFDGLARLTRSEVGGRETGLRYDDDSKHPVVEIRHSGERIKYTYERDLGGKVVRREALGGENAPLPGPALEADYTYEARQGALIGCSEQGRTSTFEYSRSGKLRRETSTGTGQKKATAEYSYSLAGRLLAYTDVLGKQHKTTYDVFGRPETHVQDEVKADFSYNALGQLVSIHAQDPDSGSSLITRLVYDDLGREVLRSFDSSRNVTQTLASRYTLSNKLAQKNLKNGDLVVRDELFTYDVRGRLTDYQCEGSLRPRDFQGKEIIRQTYVFDALDNILTLKTEFPGGSNLTTYAYSEVDPTRLVGIKHSHGDYPAPVTLEYDANGQLVRDEQARRLTYDAFGRLTQVASAQGAVLRGYGYDALDKLVQLSSADKLSTQRYYRDGRVINEVCDNEAITCLRQDGLLLGRHQTGANPEFRLAGTDRQQSVLSEITASEQSEIVYSPYGHRLAEGGLFSLAGFNGEQLDPVTGLYLLGNGHRAYSPALMRFLGPDSLSPFGAGGLNPYAYCLGDPINRVDPTGNFSWQSILGIALAVVGIVASFASFGAATPLAILALGLGTISGLTGIAGVVATELMPSSAAGEVLGWISVATGLGAFVGGGLAATKAYTQWGSKLLTTPPTNVSAFGYRPGVLAGGGRGVAKGARGGSRTPQAAAKAPGPERWTLVDDVGRNDFTPNGRPGNVARSKYADFKRGVEEGLSPHESARAHLGNSYDPYPGYSGYTRVVSEVRASNQAAANAGGRSRQVPALISEPHHIHARLGGFDRVFFLEYRTEMRVVIKQIGSHDPQW</sequence>
<dbReference type="SUPFAM" id="SSF56399">
    <property type="entry name" value="ADP-ribosylation"/>
    <property type="match status" value="1"/>
</dbReference>
<reference evidence="5 6" key="1">
    <citation type="submission" date="2019-09" db="EMBL/GenBank/DDBJ databases">
        <authorList>
            <person name="Chandra G."/>
            <person name="Truman W A."/>
        </authorList>
    </citation>
    <scope>NUCLEOTIDE SEQUENCE [LARGE SCALE GENOMIC DNA]</scope>
    <source>
        <strain evidence="5">PS938</strain>
    </source>
</reference>
<name>A0A5E7UE68_PSEFL</name>
<keyword evidence="1" id="KW-0677">Repeat</keyword>
<dbReference type="RefSeq" id="WP_150673211.1">
    <property type="nucleotide sequence ID" value="NZ_CABVJE010000014.1"/>
</dbReference>
<evidence type="ECO:0000256" key="1">
    <source>
        <dbReference type="ARBA" id="ARBA00022737"/>
    </source>
</evidence>
<evidence type="ECO:0000313" key="5">
    <source>
        <dbReference type="EMBL" id="VVQ09413.1"/>
    </source>
</evidence>